<dbReference type="EMBL" id="GGMS01008582">
    <property type="protein sequence ID" value="MBY77785.1"/>
    <property type="molecule type" value="Transcribed_RNA"/>
</dbReference>
<accession>A0A2S2QJ59</accession>
<dbReference type="AlphaFoldDB" id="A0A2S2QJ59"/>
<name>A0A2S2QJ59_9HEMI</name>
<sequence length="1009" mass="113604">MNPIDIASQVISKNDSQEEKENICEKLTQIGSSSLADKEVVKKEENQSVNPASNYSSHLIVKDEIEKITDSSTVPPLTIDSLVFPINELVKEDVDTLKKNPVDIYSHVLSKSDSQEKKKELSNRSTESISQVLTIDELFNKEESSFKNLNSTDKPIIPIKEIEVEEIESFIEISTGSDLQHPPKEELLKFENRYIIENSTKTHKISVEEQTKEKIDLLPLESLINKKIENIPESVTVTNNASFPVEYPENNEVRIIHSKLITSDNLEVQLRDTSTIEKEIISNTIMEYGIPTVTPELKNEIAIEMINCSYNPNNQVDNTNQIDIPFIETNSSITSTVPIKSENVKKLKVSANLISTENVSRTMKKSMEEEVNYLFENLTLNAITDKPIDELLCIEKEILHKNLIRNETSVITEEEKLETKKENVISELLISSNTLTIPDEDVVKDKIESLNTTSIPHSIPTQLKRPTEINKENVHLIVHKTKSLNLPIEESIVKNIDNLTIKPINIGSQVILAKGLLEEEKENLSPADFSIISNEETGKEKIENLPENIAQDNLSLIPIEGLIKKLTDSSSASLITTKTPPRQIKELNTSTTILDDFVPTPLEEVIKENISTVKPLHVEQKTLTNTETEIITQVLLKDKSMEIKKDNLSEHLHITGELIEQSSKDIKTLPTDSTLDNSLPTLLETSEEKNEVESVSIMNVIVDLPTVHMETVSEPKEFELKLSSDFSDIKQFNTNQVLISDITKSLSVEHSSCESIDDKLEEENIIEDHFNIEFIDSNQHAEIVCEQNDIAFKQLNSVTASNDEENKQYDEHSDDSDTVTSYCNKKTVNIEKTNSNYQSSIDDEVETENSGVPNSFQGFGETSSAMLHSETESGIKEKSFGIQKLEMSVHRVKTTDDDYFEKTFVQLEQTEKITMGENVTEGDNKTAASDKLYTVNESDLNAILCASSLQEALTLLDSKIKFKFKHGKKKNSVAHKSNIQTSSNKSSGKSINFAEAREYFKTIEKKSKK</sequence>
<protein>
    <submittedName>
        <fullName evidence="1">Uncharacterized protein</fullName>
    </submittedName>
</protein>
<reference evidence="1" key="1">
    <citation type="submission" date="2018-04" db="EMBL/GenBank/DDBJ databases">
        <title>Transcriptome assembly of Sipha flava.</title>
        <authorList>
            <person name="Scully E.D."/>
            <person name="Geib S.M."/>
            <person name="Palmer N.A."/>
            <person name="Koch K."/>
            <person name="Bradshaw J."/>
            <person name="Heng-Moss T."/>
            <person name="Sarath G."/>
        </authorList>
    </citation>
    <scope>NUCLEOTIDE SEQUENCE</scope>
</reference>
<gene>
    <name evidence="1" type="ORF">g.98389</name>
</gene>
<proteinExistence type="predicted"/>
<evidence type="ECO:0000313" key="1">
    <source>
        <dbReference type="EMBL" id="MBY77785.1"/>
    </source>
</evidence>
<dbReference type="OrthoDB" id="10012602at2759"/>
<organism evidence="1">
    <name type="scientific">Sipha flava</name>
    <name type="common">yellow sugarcane aphid</name>
    <dbReference type="NCBI Taxonomy" id="143950"/>
    <lineage>
        <taxon>Eukaryota</taxon>
        <taxon>Metazoa</taxon>
        <taxon>Ecdysozoa</taxon>
        <taxon>Arthropoda</taxon>
        <taxon>Hexapoda</taxon>
        <taxon>Insecta</taxon>
        <taxon>Pterygota</taxon>
        <taxon>Neoptera</taxon>
        <taxon>Paraneoptera</taxon>
        <taxon>Hemiptera</taxon>
        <taxon>Sternorrhyncha</taxon>
        <taxon>Aphidomorpha</taxon>
        <taxon>Aphidoidea</taxon>
        <taxon>Aphididae</taxon>
        <taxon>Sipha</taxon>
    </lineage>
</organism>